<evidence type="ECO:0000313" key="4">
    <source>
        <dbReference type="EMBL" id="MFC3205847.1"/>
    </source>
</evidence>
<dbReference type="SUPFAM" id="SSF53850">
    <property type="entry name" value="Periplasmic binding protein-like II"/>
    <property type="match status" value="1"/>
</dbReference>
<sequence length="353" mass="38861">MTDTRHGIGVAGLVMASLLAVATVASAEETMTITGYGGAAQESQRKAYFEPFSKETGIKILEEEWSGETAKLRGMVETSNVMWDVVNVETGHAVQGCAEGWLEKIDYDKLGGRDGFQPGAALDCGVGITAYATVIAYDATKYPNGGPQTVADFWDVEKFPGARSMRRTPWSTLEMALIADGVPAAELYDVLETDEGVDRAFKKLDEIKPHVKVWWSAGAQPPQLLADGEVDMVTAYNGRIYNAVKESGKDFKIVWDGAALDWDIWVIPKGTKKLDLAEKFVEFALRPENQAVQTKYISYGPSRTAATKLVDPEMLPNLPTSDENMKTAFTVSPEFWADHGEELTERFNRWLAQ</sequence>
<keyword evidence="2" id="KW-0574">Periplasm</keyword>
<dbReference type="Gene3D" id="3.40.190.10">
    <property type="entry name" value="Periplasmic binding protein-like II"/>
    <property type="match status" value="2"/>
</dbReference>
<accession>A0ABV7K961</accession>
<gene>
    <name evidence="4" type="ORF">ACFOHJ_06470</name>
</gene>
<dbReference type="InterPro" id="IPR006059">
    <property type="entry name" value="SBP"/>
</dbReference>
<proteinExistence type="predicted"/>
<dbReference type="Pfam" id="PF13416">
    <property type="entry name" value="SBP_bac_8"/>
    <property type="match status" value="1"/>
</dbReference>
<comment type="caution">
    <text evidence="4">The sequence shown here is derived from an EMBL/GenBank/DDBJ whole genome shotgun (WGS) entry which is preliminary data.</text>
</comment>
<name>A0ABV7K961_9HYPH</name>
<feature type="chain" id="PRO_5047302904" evidence="3">
    <location>
        <begin position="28"/>
        <end position="353"/>
    </location>
</feature>
<dbReference type="RefSeq" id="WP_378219666.1">
    <property type="nucleotide sequence ID" value="NZ_JBHRTK010000008.1"/>
</dbReference>
<evidence type="ECO:0000256" key="3">
    <source>
        <dbReference type="SAM" id="SignalP"/>
    </source>
</evidence>
<dbReference type="EMBL" id="JBHRTK010000008">
    <property type="protein sequence ID" value="MFC3205847.1"/>
    <property type="molecule type" value="Genomic_DNA"/>
</dbReference>
<dbReference type="PANTHER" id="PTHR30222:SF2">
    <property type="entry name" value="ABC TRANSPORTER SUBSTRATE-BINDING PROTEIN"/>
    <property type="match status" value="1"/>
</dbReference>
<evidence type="ECO:0000256" key="2">
    <source>
        <dbReference type="ARBA" id="ARBA00022764"/>
    </source>
</evidence>
<dbReference type="CDD" id="cd13589">
    <property type="entry name" value="PBP2_polyamine_RpCGA009"/>
    <property type="match status" value="1"/>
</dbReference>
<keyword evidence="5" id="KW-1185">Reference proteome</keyword>
<keyword evidence="1 3" id="KW-0732">Signal</keyword>
<dbReference type="PANTHER" id="PTHR30222">
    <property type="entry name" value="SPERMIDINE/PUTRESCINE-BINDING PERIPLASMIC PROTEIN"/>
    <property type="match status" value="1"/>
</dbReference>
<organism evidence="4 5">
    <name type="scientific">Aquamicrobium soli</name>
    <dbReference type="NCBI Taxonomy" id="1811518"/>
    <lineage>
        <taxon>Bacteria</taxon>
        <taxon>Pseudomonadati</taxon>
        <taxon>Pseudomonadota</taxon>
        <taxon>Alphaproteobacteria</taxon>
        <taxon>Hyphomicrobiales</taxon>
        <taxon>Phyllobacteriaceae</taxon>
        <taxon>Aquamicrobium</taxon>
    </lineage>
</organism>
<feature type="signal peptide" evidence="3">
    <location>
        <begin position="1"/>
        <end position="27"/>
    </location>
</feature>
<reference evidence="5" key="1">
    <citation type="journal article" date="2019" name="Int. J. Syst. Evol. Microbiol.">
        <title>The Global Catalogue of Microorganisms (GCM) 10K type strain sequencing project: providing services to taxonomists for standard genome sequencing and annotation.</title>
        <authorList>
            <consortium name="The Broad Institute Genomics Platform"/>
            <consortium name="The Broad Institute Genome Sequencing Center for Infectious Disease"/>
            <person name="Wu L."/>
            <person name="Ma J."/>
        </authorList>
    </citation>
    <scope>NUCLEOTIDE SEQUENCE [LARGE SCALE GENOMIC DNA]</scope>
    <source>
        <strain evidence="5">KCTC 52165</strain>
    </source>
</reference>
<evidence type="ECO:0000256" key="1">
    <source>
        <dbReference type="ARBA" id="ARBA00022729"/>
    </source>
</evidence>
<protein>
    <submittedName>
        <fullName evidence="4">Polyamine ABC transporter substrate-binding protein</fullName>
    </submittedName>
</protein>
<evidence type="ECO:0000313" key="5">
    <source>
        <dbReference type="Proteomes" id="UP001595583"/>
    </source>
</evidence>
<dbReference type="Proteomes" id="UP001595583">
    <property type="component" value="Unassembled WGS sequence"/>
</dbReference>